<comment type="caution">
    <text evidence="1">The sequence shown here is derived from an EMBL/GenBank/DDBJ whole genome shotgun (WGS) entry which is preliminary data.</text>
</comment>
<name>A0A1E3KPI3_LACPN</name>
<dbReference type="EMBL" id="MCOL01000001">
    <property type="protein sequence ID" value="ODO60690.1"/>
    <property type="molecule type" value="Genomic_DNA"/>
</dbReference>
<dbReference type="AlphaFoldDB" id="A0A1E3KPI3"/>
<dbReference type="RefSeq" id="WP_069302409.1">
    <property type="nucleotide sequence ID" value="NZ_CP185953.1"/>
</dbReference>
<reference evidence="1 2" key="1">
    <citation type="submission" date="2016-08" db="EMBL/GenBank/DDBJ databases">
        <title>Genome sequencing of Lactobacillus plantarum JSA22, isolated from fermented soybean paste.</title>
        <authorList>
            <person name="Choi H.S."/>
        </authorList>
    </citation>
    <scope>NUCLEOTIDE SEQUENCE [LARGE SCALE GENOMIC DNA]</scope>
    <source>
        <strain evidence="1 2">JSA22</strain>
    </source>
</reference>
<evidence type="ECO:0000313" key="1">
    <source>
        <dbReference type="EMBL" id="ODO60690.1"/>
    </source>
</evidence>
<organism evidence="1 2">
    <name type="scientific">Lactiplantibacillus plantarum</name>
    <name type="common">Lactobacillus plantarum</name>
    <dbReference type="NCBI Taxonomy" id="1590"/>
    <lineage>
        <taxon>Bacteria</taxon>
        <taxon>Bacillati</taxon>
        <taxon>Bacillota</taxon>
        <taxon>Bacilli</taxon>
        <taxon>Lactobacillales</taxon>
        <taxon>Lactobacillaceae</taxon>
        <taxon>Lactiplantibacillus</taxon>
    </lineage>
</organism>
<proteinExistence type="predicted"/>
<dbReference type="PATRIC" id="fig|1590.306.peg.637"/>
<dbReference type="Proteomes" id="UP000094892">
    <property type="component" value="Unassembled WGS sequence"/>
</dbReference>
<evidence type="ECO:0000313" key="2">
    <source>
        <dbReference type="Proteomes" id="UP000094892"/>
    </source>
</evidence>
<sequence>MQAIKNHKRELVDSIIELLPAMSPSLINAKTFWMSEGELQELIGMIHDGDRNEFYEMINS</sequence>
<accession>A0A1E3KPI3</accession>
<gene>
    <name evidence="1" type="ORF">LPJSA22_00635</name>
</gene>
<protein>
    <submittedName>
        <fullName evidence="1">Uncharacterized protein</fullName>
    </submittedName>
</protein>